<dbReference type="AlphaFoldDB" id="A0A2G3E5P5"/>
<name>A0A2G3E5P5_9FIRM</name>
<evidence type="ECO:0000313" key="5">
    <source>
        <dbReference type="EMBL" id="PHU38465.1"/>
    </source>
</evidence>
<evidence type="ECO:0000256" key="2">
    <source>
        <dbReference type="ARBA" id="ARBA00023125"/>
    </source>
</evidence>
<dbReference type="InterPro" id="IPR011991">
    <property type="entry name" value="ArsR-like_HTH"/>
</dbReference>
<proteinExistence type="predicted"/>
<dbReference type="PANTHER" id="PTHR42756">
    <property type="entry name" value="TRANSCRIPTIONAL REGULATOR, MARR"/>
    <property type="match status" value="1"/>
</dbReference>
<organism evidence="5 6">
    <name type="scientific">Agathobacter ruminis</name>
    <dbReference type="NCBI Taxonomy" id="1712665"/>
    <lineage>
        <taxon>Bacteria</taxon>
        <taxon>Bacillati</taxon>
        <taxon>Bacillota</taxon>
        <taxon>Clostridia</taxon>
        <taxon>Lachnospirales</taxon>
        <taxon>Lachnospiraceae</taxon>
        <taxon>Agathobacter</taxon>
    </lineage>
</organism>
<dbReference type="InterPro" id="IPR000835">
    <property type="entry name" value="HTH_MarR-typ"/>
</dbReference>
<gene>
    <name evidence="5" type="ORF">CSX02_02710</name>
</gene>
<dbReference type="EMBL" id="PDYG01000008">
    <property type="protein sequence ID" value="PHU38465.1"/>
    <property type="molecule type" value="Genomic_DNA"/>
</dbReference>
<sequence length="170" mass="20074">MNEKQEGESHMFICKSDERDRMKSGNLFFQAWREQNEIVRKKHNLKKVEAQILGYLYFANPGETRGTDICKYLQMNKAMVSKTLDALEKRGLVEYQADENDRRFVHYYLADAAKPLCDDWNEIWNHAKSELFHGIPAEQVNIFLQVSRKMYENLIALSFDNQNQEKGKEM</sequence>
<dbReference type="InterPro" id="IPR036388">
    <property type="entry name" value="WH-like_DNA-bd_sf"/>
</dbReference>
<dbReference type="Gene3D" id="1.10.10.10">
    <property type="entry name" value="Winged helix-like DNA-binding domain superfamily/Winged helix DNA-binding domain"/>
    <property type="match status" value="1"/>
</dbReference>
<keyword evidence="3" id="KW-0804">Transcription</keyword>
<comment type="caution">
    <text evidence="5">The sequence shown here is derived from an EMBL/GenBank/DDBJ whole genome shotgun (WGS) entry which is preliminary data.</text>
</comment>
<keyword evidence="1" id="KW-0805">Transcription regulation</keyword>
<dbReference type="SUPFAM" id="SSF46785">
    <property type="entry name" value="Winged helix' DNA-binding domain"/>
    <property type="match status" value="1"/>
</dbReference>
<evidence type="ECO:0000256" key="3">
    <source>
        <dbReference type="ARBA" id="ARBA00023163"/>
    </source>
</evidence>
<accession>A0A2G3E5P5</accession>
<reference evidence="5 6" key="1">
    <citation type="submission" date="2017-10" db="EMBL/GenBank/DDBJ databases">
        <title>Resolving the taxonomy of Roseburia spp., Eubacterium rectale and Agathobacter spp. through phylogenomic analysis.</title>
        <authorList>
            <person name="Sheridan P.O."/>
            <person name="Walker A.W."/>
            <person name="Duncan S.H."/>
            <person name="Scott K.P."/>
            <person name="Toole P.W.O."/>
            <person name="Luis P."/>
            <person name="Flint H.J."/>
        </authorList>
    </citation>
    <scope>NUCLEOTIDE SEQUENCE [LARGE SCALE GENOMIC DNA]</scope>
    <source>
        <strain evidence="5 6">JK623</strain>
    </source>
</reference>
<evidence type="ECO:0000313" key="6">
    <source>
        <dbReference type="Proteomes" id="UP000224563"/>
    </source>
</evidence>
<dbReference type="PRINTS" id="PR00598">
    <property type="entry name" value="HTHMARR"/>
</dbReference>
<dbReference type="GO" id="GO:0003677">
    <property type="term" value="F:DNA binding"/>
    <property type="evidence" value="ECO:0007669"/>
    <property type="project" value="UniProtKB-KW"/>
</dbReference>
<dbReference type="Pfam" id="PF12802">
    <property type="entry name" value="MarR_2"/>
    <property type="match status" value="1"/>
</dbReference>
<dbReference type="GO" id="GO:0003700">
    <property type="term" value="F:DNA-binding transcription factor activity"/>
    <property type="evidence" value="ECO:0007669"/>
    <property type="project" value="InterPro"/>
</dbReference>
<dbReference type="InterPro" id="IPR036390">
    <property type="entry name" value="WH_DNA-bd_sf"/>
</dbReference>
<dbReference type="CDD" id="cd00090">
    <property type="entry name" value="HTH_ARSR"/>
    <property type="match status" value="1"/>
</dbReference>
<evidence type="ECO:0000256" key="1">
    <source>
        <dbReference type="ARBA" id="ARBA00023015"/>
    </source>
</evidence>
<keyword evidence="6" id="KW-1185">Reference proteome</keyword>
<dbReference type="PANTHER" id="PTHR42756:SF1">
    <property type="entry name" value="TRANSCRIPTIONAL REPRESSOR OF EMRAB OPERON"/>
    <property type="match status" value="1"/>
</dbReference>
<protein>
    <recommendedName>
        <fullName evidence="4">HTH marR-type domain-containing protein</fullName>
    </recommendedName>
</protein>
<dbReference type="RefSeq" id="WP_099385540.1">
    <property type="nucleotide sequence ID" value="NZ_JANSWH010000051.1"/>
</dbReference>
<evidence type="ECO:0000259" key="4">
    <source>
        <dbReference type="PROSITE" id="PS50995"/>
    </source>
</evidence>
<keyword evidence="2" id="KW-0238">DNA-binding</keyword>
<dbReference type="Proteomes" id="UP000224563">
    <property type="component" value="Unassembled WGS sequence"/>
</dbReference>
<feature type="domain" description="HTH marR-type" evidence="4">
    <location>
        <begin position="1"/>
        <end position="152"/>
    </location>
</feature>
<dbReference type="SMART" id="SM00347">
    <property type="entry name" value="HTH_MARR"/>
    <property type="match status" value="1"/>
</dbReference>
<reference evidence="5 6" key="2">
    <citation type="submission" date="2017-10" db="EMBL/GenBank/DDBJ databases">
        <authorList>
            <person name="Banno H."/>
            <person name="Chua N.-H."/>
        </authorList>
    </citation>
    <scope>NUCLEOTIDE SEQUENCE [LARGE SCALE GENOMIC DNA]</scope>
    <source>
        <strain evidence="5 6">JK623</strain>
    </source>
</reference>
<dbReference type="PROSITE" id="PS50995">
    <property type="entry name" value="HTH_MARR_2"/>
    <property type="match status" value="1"/>
</dbReference>